<sequence length="337" mass="37722">MTPSLDASNTMTDYTSFFTFEGGDIKVIATFKGQRIVGKVNSQCMVAASPVWKKFIFPPWLSLSQPPSQQSDVEGIFDGIGGMQITSTPLPEPQKIDCSEDDGHALLVLLRIAHFRFEGVPTSLTTDTMLNVALLCEQYLCRNLVLPWTSKWLTNATTRSTFGWPEPWLYIAHTFGDAKLLEHVARKVVMEAEFPSDGELTVRRHGGGSRELQEPLPSGLLESIEEVRQDTIKALLAVVYRHIDQFGGLEQRPCQRGSIECGVCKYQRLILHLRSLGIFPRCETYEGGLEKFSKIVAKIGDLLWYDHTNKIGQHYAGRGNTGDYHEVCFKGTYASEV</sequence>
<dbReference type="OrthoDB" id="5275938at2759"/>
<proteinExistence type="predicted"/>
<organism evidence="1 2">
    <name type="scientific">Phialocephala subalpina</name>
    <dbReference type="NCBI Taxonomy" id="576137"/>
    <lineage>
        <taxon>Eukaryota</taxon>
        <taxon>Fungi</taxon>
        <taxon>Dikarya</taxon>
        <taxon>Ascomycota</taxon>
        <taxon>Pezizomycotina</taxon>
        <taxon>Leotiomycetes</taxon>
        <taxon>Helotiales</taxon>
        <taxon>Mollisiaceae</taxon>
        <taxon>Phialocephala</taxon>
        <taxon>Phialocephala fortinii species complex</taxon>
    </lineage>
</organism>
<reference evidence="1 2" key="1">
    <citation type="submission" date="2016-03" db="EMBL/GenBank/DDBJ databases">
        <authorList>
            <person name="Ploux O."/>
        </authorList>
    </citation>
    <scope>NUCLEOTIDE SEQUENCE [LARGE SCALE GENOMIC DNA]</scope>
    <source>
        <strain evidence="1 2">UAMH 11012</strain>
    </source>
</reference>
<name>A0A1L7XI41_9HELO</name>
<dbReference type="EMBL" id="FJOG01000027">
    <property type="protein sequence ID" value="CZR64694.1"/>
    <property type="molecule type" value="Genomic_DNA"/>
</dbReference>
<evidence type="ECO:0000313" key="1">
    <source>
        <dbReference type="EMBL" id="CZR64694.1"/>
    </source>
</evidence>
<keyword evidence="2" id="KW-1185">Reference proteome</keyword>
<protein>
    <recommendedName>
        <fullName evidence="3">BTB domain-containing protein</fullName>
    </recommendedName>
</protein>
<dbReference type="Proteomes" id="UP000184330">
    <property type="component" value="Unassembled WGS sequence"/>
</dbReference>
<accession>A0A1L7XI41</accession>
<evidence type="ECO:0000313" key="2">
    <source>
        <dbReference type="Proteomes" id="UP000184330"/>
    </source>
</evidence>
<evidence type="ECO:0008006" key="3">
    <source>
        <dbReference type="Google" id="ProtNLM"/>
    </source>
</evidence>
<dbReference type="AlphaFoldDB" id="A0A1L7XI41"/>
<gene>
    <name evidence="1" type="ORF">PAC_14593</name>
</gene>